<dbReference type="SUPFAM" id="SSF52777">
    <property type="entry name" value="CoA-dependent acyltransferases"/>
    <property type="match status" value="2"/>
</dbReference>
<dbReference type="PANTHER" id="PTHR45527">
    <property type="entry name" value="NONRIBOSOMAL PEPTIDE SYNTHETASE"/>
    <property type="match status" value="1"/>
</dbReference>
<dbReference type="EMBL" id="BAAANS010000032">
    <property type="protein sequence ID" value="GAA2107284.1"/>
    <property type="molecule type" value="Genomic_DNA"/>
</dbReference>
<dbReference type="Pfam" id="PF00668">
    <property type="entry name" value="Condensation"/>
    <property type="match status" value="1"/>
</dbReference>
<dbReference type="Proteomes" id="UP001500897">
    <property type="component" value="Unassembled WGS sequence"/>
</dbReference>
<evidence type="ECO:0000256" key="1">
    <source>
        <dbReference type="SAM" id="MobiDB-lite"/>
    </source>
</evidence>
<sequence length="430" mass="45503">MTAAIEFPLTVAQRGVLDAEAGRLGRSSYNNPLALRITGPLDLEALDRAFAAAVARHPLLRGAVVEGGEPERRVPADRPAPALERDAGRPAGPPEPAALDAELARYAALPFDLVEGPLVRARVYPLDRDDHVLHLVAHHLVADGTSIDLLAADVSRAYRAELGGGPGEAGAPPAPYADHARWEHRWLAEGGHRDELRSWEEYLEGVPDGVRLAVPGRAADGGGTGAPLTRRFPVDGVAALRRGAARNRGTLFVAALTALQWTLHRHSGRRRFTVRVPFSGRVEPELAGTVGYFVNVLPLRAVIEPGSTPAELFAANSAELPDLLDRQLVPAPLFAAARPADGAAAVLLNLRPPREPLFAEHGSPARVVLAEPVVGYQLSLVAQEEGDRLVFDAQADPAVLTEADLVAITDGFSTLLSELAAPGADGRAAP</sequence>
<keyword evidence="4" id="KW-1185">Reference proteome</keyword>
<organism evidence="3 4">
    <name type="scientific">Kitasatospora saccharophila</name>
    <dbReference type="NCBI Taxonomy" id="407973"/>
    <lineage>
        <taxon>Bacteria</taxon>
        <taxon>Bacillati</taxon>
        <taxon>Actinomycetota</taxon>
        <taxon>Actinomycetes</taxon>
        <taxon>Kitasatosporales</taxon>
        <taxon>Streptomycetaceae</taxon>
        <taxon>Kitasatospora</taxon>
    </lineage>
</organism>
<gene>
    <name evidence="3" type="ORF">GCM10009759_46210</name>
</gene>
<evidence type="ECO:0000259" key="2">
    <source>
        <dbReference type="Pfam" id="PF00668"/>
    </source>
</evidence>
<protein>
    <recommendedName>
        <fullName evidence="2">Condensation domain-containing protein</fullName>
    </recommendedName>
</protein>
<evidence type="ECO:0000313" key="3">
    <source>
        <dbReference type="EMBL" id="GAA2107284.1"/>
    </source>
</evidence>
<dbReference type="RefSeq" id="WP_344554490.1">
    <property type="nucleotide sequence ID" value="NZ_BAAANS010000032.1"/>
</dbReference>
<reference evidence="3 4" key="1">
    <citation type="journal article" date="2019" name="Int. J. Syst. Evol. Microbiol.">
        <title>The Global Catalogue of Microorganisms (GCM) 10K type strain sequencing project: providing services to taxonomists for standard genome sequencing and annotation.</title>
        <authorList>
            <consortium name="The Broad Institute Genomics Platform"/>
            <consortium name="The Broad Institute Genome Sequencing Center for Infectious Disease"/>
            <person name="Wu L."/>
            <person name="Ma J."/>
        </authorList>
    </citation>
    <scope>NUCLEOTIDE SEQUENCE [LARGE SCALE GENOMIC DNA]</scope>
    <source>
        <strain evidence="3 4">JCM 14559</strain>
    </source>
</reference>
<proteinExistence type="predicted"/>
<dbReference type="PANTHER" id="PTHR45527:SF1">
    <property type="entry name" value="FATTY ACID SYNTHASE"/>
    <property type="match status" value="1"/>
</dbReference>
<dbReference type="InterPro" id="IPR001242">
    <property type="entry name" value="Condensation_dom"/>
</dbReference>
<name>A0ABN2XAU4_9ACTN</name>
<feature type="domain" description="Condensation" evidence="2">
    <location>
        <begin position="6"/>
        <end position="420"/>
    </location>
</feature>
<dbReference type="Gene3D" id="3.30.559.30">
    <property type="entry name" value="Nonribosomal peptide synthetase, condensation domain"/>
    <property type="match status" value="1"/>
</dbReference>
<evidence type="ECO:0000313" key="4">
    <source>
        <dbReference type="Proteomes" id="UP001500897"/>
    </source>
</evidence>
<accession>A0ABN2XAU4</accession>
<feature type="region of interest" description="Disordered" evidence="1">
    <location>
        <begin position="69"/>
        <end position="97"/>
    </location>
</feature>
<comment type="caution">
    <text evidence="3">The sequence shown here is derived from an EMBL/GenBank/DDBJ whole genome shotgun (WGS) entry which is preliminary data.</text>
</comment>
<dbReference type="Gene3D" id="3.30.559.10">
    <property type="entry name" value="Chloramphenicol acetyltransferase-like domain"/>
    <property type="match status" value="1"/>
</dbReference>
<dbReference type="InterPro" id="IPR023213">
    <property type="entry name" value="CAT-like_dom_sf"/>
</dbReference>